<dbReference type="Pfam" id="PF00240">
    <property type="entry name" value="ubiquitin"/>
    <property type="match status" value="1"/>
</dbReference>
<comment type="caution">
    <text evidence="3">The sequence shown here is derived from an EMBL/GenBank/DDBJ whole genome shotgun (WGS) entry which is preliminary data.</text>
</comment>
<protein>
    <recommendedName>
        <fullName evidence="5">Ubiquitin-like domain-containing protein</fullName>
    </recommendedName>
</protein>
<dbReference type="InParanoid" id="A0A1Y2GCN0"/>
<dbReference type="InterPro" id="IPR006636">
    <property type="entry name" value="STI1_HS-bd"/>
</dbReference>
<dbReference type="RefSeq" id="XP_021877839.1">
    <property type="nucleotide sequence ID" value="XM_022030509.1"/>
</dbReference>
<feature type="domain" description="UBA" evidence="1">
    <location>
        <begin position="390"/>
        <end position="436"/>
    </location>
</feature>
<evidence type="ECO:0008006" key="5">
    <source>
        <dbReference type="Google" id="ProtNLM"/>
    </source>
</evidence>
<reference evidence="3 4" key="1">
    <citation type="submission" date="2016-07" db="EMBL/GenBank/DDBJ databases">
        <title>Pervasive Adenine N6-methylation of Active Genes in Fungi.</title>
        <authorList>
            <consortium name="DOE Joint Genome Institute"/>
            <person name="Mondo S.J."/>
            <person name="Dannebaum R.O."/>
            <person name="Kuo R.C."/>
            <person name="Labutti K."/>
            <person name="Haridas S."/>
            <person name="Kuo A."/>
            <person name="Salamov A."/>
            <person name="Ahrendt S.R."/>
            <person name="Lipzen A."/>
            <person name="Sullivan W."/>
            <person name="Andreopoulos W.B."/>
            <person name="Clum A."/>
            <person name="Lindquist E."/>
            <person name="Daum C."/>
            <person name="Ramamoorthy G.K."/>
            <person name="Gryganskyi A."/>
            <person name="Culley D."/>
            <person name="Magnuson J.K."/>
            <person name="James T.Y."/>
            <person name="O'Malley M.A."/>
            <person name="Stajich J.E."/>
            <person name="Spatafora J.W."/>
            <person name="Visel A."/>
            <person name="Grigoriev I.V."/>
        </authorList>
    </citation>
    <scope>NUCLEOTIDE SEQUENCE [LARGE SCALE GENOMIC DNA]</scope>
    <source>
        <strain evidence="3 4">NRRL 3116</strain>
    </source>
</reference>
<dbReference type="GO" id="GO:0031593">
    <property type="term" value="F:polyubiquitin modification-dependent protein binding"/>
    <property type="evidence" value="ECO:0007669"/>
    <property type="project" value="TreeGrafter"/>
</dbReference>
<dbReference type="PANTHER" id="PTHR10677">
    <property type="entry name" value="UBIQUILIN"/>
    <property type="match status" value="1"/>
</dbReference>
<dbReference type="PROSITE" id="PS50030">
    <property type="entry name" value="UBA"/>
    <property type="match status" value="1"/>
</dbReference>
<dbReference type="STRING" id="64571.A0A1Y2GCN0"/>
<dbReference type="EMBL" id="MCFF01000043">
    <property type="protein sequence ID" value="ORZ07043.1"/>
    <property type="molecule type" value="Genomic_DNA"/>
</dbReference>
<dbReference type="SMART" id="SM00165">
    <property type="entry name" value="UBA"/>
    <property type="match status" value="1"/>
</dbReference>
<organism evidence="3 4">
    <name type="scientific">Lobosporangium transversale</name>
    <dbReference type="NCBI Taxonomy" id="64571"/>
    <lineage>
        <taxon>Eukaryota</taxon>
        <taxon>Fungi</taxon>
        <taxon>Fungi incertae sedis</taxon>
        <taxon>Mucoromycota</taxon>
        <taxon>Mortierellomycotina</taxon>
        <taxon>Mortierellomycetes</taxon>
        <taxon>Mortierellales</taxon>
        <taxon>Mortierellaceae</taxon>
        <taxon>Lobosporangium</taxon>
    </lineage>
</organism>
<name>A0A1Y2GCN0_9FUNG</name>
<feature type="domain" description="Ubiquitin-like" evidence="2">
    <location>
        <begin position="9"/>
        <end position="91"/>
    </location>
</feature>
<sequence>MISASSTPITINIKAPNEQKFVVSVCLSESVLELKHRITALTQSNFNASSTSTDEIRLIYSGRILKDMELLESYKISEGHTVHMFRRAAKPEITVTTNVTSSASLTVPLTKPNITGANANTASTPSMAQAMLPTAQDPPVVGIGALPNPLANIGIGAEGGGLIKGMESIILSQMMEDPNFAQYMSSMLQNPQVLESMLSMNPALRAIEPEARQMLRSPQFQQIISNPETLCQMAKTSAQPQLGDNSGGNGSGFSRMFDNAWSTNRSVSAKTASSTPVMSPSIARGTTASTLTMTANTAADSGAGGFHSLFNPFTMFGSRIGAANNSNTRQSLESTSDVADSGHLWIQRMSGRPLSQPHSGTRCTKDNRSYACSTSIATPTITQQRQQLLPLSSEVRYQVQLKEMNEMGLWDASKNIRALLASNGNVNRAVELLFLGAI</sequence>
<gene>
    <name evidence="3" type="ORF">BCR41DRAFT_424957</name>
</gene>
<dbReference type="GO" id="GO:0006511">
    <property type="term" value="P:ubiquitin-dependent protein catabolic process"/>
    <property type="evidence" value="ECO:0007669"/>
    <property type="project" value="TreeGrafter"/>
</dbReference>
<dbReference type="SUPFAM" id="SSF54236">
    <property type="entry name" value="Ubiquitin-like"/>
    <property type="match status" value="1"/>
</dbReference>
<dbReference type="CDD" id="cd14323">
    <property type="entry name" value="UBA_PLCs_like"/>
    <property type="match status" value="1"/>
</dbReference>
<keyword evidence="4" id="KW-1185">Reference proteome</keyword>
<dbReference type="OrthoDB" id="267397at2759"/>
<dbReference type="InterPro" id="IPR015940">
    <property type="entry name" value="UBA"/>
</dbReference>
<evidence type="ECO:0000259" key="1">
    <source>
        <dbReference type="PROSITE" id="PS50030"/>
    </source>
</evidence>
<dbReference type="SUPFAM" id="SSF46934">
    <property type="entry name" value="UBA-like"/>
    <property type="match status" value="1"/>
</dbReference>
<dbReference type="SMART" id="SM00727">
    <property type="entry name" value="STI1"/>
    <property type="match status" value="2"/>
</dbReference>
<dbReference type="PROSITE" id="PS50053">
    <property type="entry name" value="UBIQUITIN_2"/>
    <property type="match status" value="1"/>
</dbReference>
<dbReference type="SMART" id="SM00213">
    <property type="entry name" value="UBQ"/>
    <property type="match status" value="1"/>
</dbReference>
<dbReference type="Pfam" id="PF23195">
    <property type="entry name" value="UBQLN1"/>
    <property type="match status" value="1"/>
</dbReference>
<dbReference type="Proteomes" id="UP000193648">
    <property type="component" value="Unassembled WGS sequence"/>
</dbReference>
<evidence type="ECO:0000259" key="2">
    <source>
        <dbReference type="PROSITE" id="PS50053"/>
    </source>
</evidence>
<dbReference type="AlphaFoldDB" id="A0A1Y2GCN0"/>
<dbReference type="Gene3D" id="3.10.20.90">
    <property type="entry name" value="Phosphatidylinositol 3-kinase Catalytic Subunit, Chain A, domain 1"/>
    <property type="match status" value="1"/>
</dbReference>
<dbReference type="InterPro" id="IPR009060">
    <property type="entry name" value="UBA-like_sf"/>
</dbReference>
<dbReference type="GO" id="GO:0005829">
    <property type="term" value="C:cytosol"/>
    <property type="evidence" value="ECO:0007669"/>
    <property type="project" value="TreeGrafter"/>
</dbReference>
<evidence type="ECO:0000313" key="4">
    <source>
        <dbReference type="Proteomes" id="UP000193648"/>
    </source>
</evidence>
<dbReference type="InterPro" id="IPR000626">
    <property type="entry name" value="Ubiquitin-like_dom"/>
</dbReference>
<proteinExistence type="predicted"/>
<dbReference type="Pfam" id="PF00627">
    <property type="entry name" value="UBA"/>
    <property type="match status" value="1"/>
</dbReference>
<evidence type="ECO:0000313" key="3">
    <source>
        <dbReference type="EMBL" id="ORZ07043.1"/>
    </source>
</evidence>
<dbReference type="PANTHER" id="PTHR10677:SF3">
    <property type="entry name" value="FI07626P-RELATED"/>
    <property type="match status" value="1"/>
</dbReference>
<dbReference type="InterPro" id="IPR015496">
    <property type="entry name" value="Ubiquilin"/>
</dbReference>
<dbReference type="Gene3D" id="1.10.8.10">
    <property type="entry name" value="DNA helicase RuvA subunit, C-terminal domain"/>
    <property type="match status" value="1"/>
</dbReference>
<accession>A0A1Y2GCN0</accession>
<dbReference type="InterPro" id="IPR029071">
    <property type="entry name" value="Ubiquitin-like_domsf"/>
</dbReference>
<dbReference type="GeneID" id="33572351"/>